<name>A0ABQ6A501_9PROT</name>
<dbReference type="SUPFAM" id="SSF52096">
    <property type="entry name" value="ClpP/crotonase"/>
    <property type="match status" value="1"/>
</dbReference>
<dbReference type="Gene3D" id="3.90.226.10">
    <property type="entry name" value="2-enoyl-CoA Hydratase, Chain A, domain 1"/>
    <property type="match status" value="1"/>
</dbReference>
<sequence length="263" mass="28613">MNQYQSILVEVSDHVMEITLNRPAQLNAIDQQMHEELVDVLSSLRKRPEVRVIVLASTGKAFSAGGDLNEVFRIQADPKVRQDFHETGRLLMNTLLDAGVPIVVALHGDAHGLGANVVLACDAVVAARRARLSDTHVVAGMVAGDGGCVVWPQAMGMMWAKRHLLTGDFIDAEAAYARGLVTDLVDSPEDALPGARAIARRIASLPPLAVQGTKRSLNRVMQQRAGEVFEYSMALENLTLLSKDIVEAVNAFKEKRKPVYKGE</sequence>
<dbReference type="EMBL" id="BSOS01000033">
    <property type="protein sequence ID" value="GLR66737.1"/>
    <property type="molecule type" value="Genomic_DNA"/>
</dbReference>
<dbReference type="CDD" id="cd06558">
    <property type="entry name" value="crotonase-like"/>
    <property type="match status" value="1"/>
</dbReference>
<accession>A0ABQ6A501</accession>
<dbReference type="Pfam" id="PF00378">
    <property type="entry name" value="ECH_1"/>
    <property type="match status" value="1"/>
</dbReference>
<dbReference type="PANTHER" id="PTHR43459:SF3">
    <property type="entry name" value="ENOYL-COA HYDRATASE ECHA15 (ENOYL HYDRASE) (UNSATURATED ACYL-COA HYDRATASE) (CROTONASE)-RELATED"/>
    <property type="match status" value="1"/>
</dbReference>
<dbReference type="InterPro" id="IPR029045">
    <property type="entry name" value="ClpP/crotonase-like_dom_sf"/>
</dbReference>
<gene>
    <name evidence="2" type="primary">paaG_6</name>
    <name evidence="2" type="ORF">GCM10010909_14170</name>
</gene>
<organism evidence="2 3">
    <name type="scientific">Acidocella aquatica</name>
    <dbReference type="NCBI Taxonomy" id="1922313"/>
    <lineage>
        <taxon>Bacteria</taxon>
        <taxon>Pseudomonadati</taxon>
        <taxon>Pseudomonadota</taxon>
        <taxon>Alphaproteobacteria</taxon>
        <taxon>Acetobacterales</taxon>
        <taxon>Acidocellaceae</taxon>
        <taxon>Acidocella</taxon>
    </lineage>
</organism>
<dbReference type="Proteomes" id="UP001156641">
    <property type="component" value="Unassembled WGS sequence"/>
</dbReference>
<comment type="caution">
    <text evidence="2">The sequence shown here is derived from an EMBL/GenBank/DDBJ whole genome shotgun (WGS) entry which is preliminary data.</text>
</comment>
<proteinExistence type="inferred from homology"/>
<dbReference type="RefSeq" id="WP_284257439.1">
    <property type="nucleotide sequence ID" value="NZ_BSOS01000033.1"/>
</dbReference>
<protein>
    <submittedName>
        <fullName evidence="2">Enoyl-CoA hydratase</fullName>
    </submittedName>
</protein>
<dbReference type="InterPro" id="IPR001753">
    <property type="entry name" value="Enoyl-CoA_hydra/iso"/>
</dbReference>
<evidence type="ECO:0000256" key="1">
    <source>
        <dbReference type="ARBA" id="ARBA00005254"/>
    </source>
</evidence>
<reference evidence="3" key="1">
    <citation type="journal article" date="2019" name="Int. J. Syst. Evol. Microbiol.">
        <title>The Global Catalogue of Microorganisms (GCM) 10K type strain sequencing project: providing services to taxonomists for standard genome sequencing and annotation.</title>
        <authorList>
            <consortium name="The Broad Institute Genomics Platform"/>
            <consortium name="The Broad Institute Genome Sequencing Center for Infectious Disease"/>
            <person name="Wu L."/>
            <person name="Ma J."/>
        </authorList>
    </citation>
    <scope>NUCLEOTIDE SEQUENCE [LARGE SCALE GENOMIC DNA]</scope>
    <source>
        <strain evidence="3">NBRC 112502</strain>
    </source>
</reference>
<comment type="similarity">
    <text evidence="1">Belongs to the enoyl-CoA hydratase/isomerase family.</text>
</comment>
<dbReference type="InterPro" id="IPR014748">
    <property type="entry name" value="Enoyl-CoA_hydra_C"/>
</dbReference>
<evidence type="ECO:0000313" key="2">
    <source>
        <dbReference type="EMBL" id="GLR66737.1"/>
    </source>
</evidence>
<evidence type="ECO:0000313" key="3">
    <source>
        <dbReference type="Proteomes" id="UP001156641"/>
    </source>
</evidence>
<keyword evidence="3" id="KW-1185">Reference proteome</keyword>
<dbReference type="Gene3D" id="1.10.12.10">
    <property type="entry name" value="Lyase 2-enoyl-coa Hydratase, Chain A, domain 2"/>
    <property type="match status" value="1"/>
</dbReference>
<dbReference type="PANTHER" id="PTHR43459">
    <property type="entry name" value="ENOYL-COA HYDRATASE"/>
    <property type="match status" value="1"/>
</dbReference>